<dbReference type="GO" id="GO:0006260">
    <property type="term" value="P:DNA replication"/>
    <property type="evidence" value="ECO:0007669"/>
    <property type="project" value="UniProtKB-KW"/>
</dbReference>
<name>T0L817_9MICR</name>
<keyword evidence="13" id="KW-1185">Reference proteome</keyword>
<accession>T0L817</accession>
<dbReference type="OrthoDB" id="2193092at2759"/>
<keyword evidence="5 9" id="KW-0805">Transcription regulation</keyword>
<dbReference type="InterPro" id="IPR013719">
    <property type="entry name" value="RTT106/SPT16-like_middle_dom"/>
</dbReference>
<dbReference type="PANTHER" id="PTHR45849:SF1">
    <property type="entry name" value="FACT COMPLEX SUBUNIT SSRP1"/>
    <property type="match status" value="1"/>
</dbReference>
<dbReference type="GO" id="GO:0035101">
    <property type="term" value="C:FACT complex"/>
    <property type="evidence" value="ECO:0007669"/>
    <property type="project" value="TreeGrafter"/>
</dbReference>
<dbReference type="CDD" id="cd13231">
    <property type="entry name" value="PH2_SSRP1-like"/>
    <property type="match status" value="1"/>
</dbReference>
<keyword evidence="6 9" id="KW-0804">Transcription</keyword>
<dbReference type="HOGENOM" id="CLU_017374_0_1_1"/>
<dbReference type="SUPFAM" id="SSF50729">
    <property type="entry name" value="PH domain-like"/>
    <property type="match status" value="1"/>
</dbReference>
<feature type="domain" description="Histone chaperone RTT106/FACT complex subunit SPT16-like middle" evidence="11">
    <location>
        <begin position="300"/>
        <end position="390"/>
    </location>
</feature>
<comment type="function">
    <text evidence="9">Component of the FACT complex, a general chromatin factor that acts to reorganize nucleosomes. The FACT complex is involved in multiple processes that require DNA as a template such as mRNA elongation, DNA replication and DNA repair. During transcription elongation the FACT complex acts as a histone chaperone that both destabilizes and restores nucleosomal structure. It facilitates the passage of RNA polymerase II and transcription by promoting the dissociation of one histone H2A-H2B dimer from the nucleosome, then subsequently promotes the reestablishment of the nucleosome following the passage of RNA polymerase II.</text>
</comment>
<evidence type="ECO:0000256" key="2">
    <source>
        <dbReference type="ARBA" id="ARBA00022454"/>
    </source>
</evidence>
<dbReference type="GO" id="GO:0031491">
    <property type="term" value="F:nucleosome binding"/>
    <property type="evidence" value="ECO:0007669"/>
    <property type="project" value="TreeGrafter"/>
</dbReference>
<keyword evidence="2 9" id="KW-0158">Chromosome</keyword>
<dbReference type="InterPro" id="IPR048993">
    <property type="entry name" value="SSRP1-like_PH1"/>
</dbReference>
<evidence type="ECO:0000256" key="8">
    <source>
        <dbReference type="ARBA" id="ARBA00023242"/>
    </source>
</evidence>
<dbReference type="PRINTS" id="PR00887">
    <property type="entry name" value="SSRCOGNITION"/>
</dbReference>
<comment type="subcellular location">
    <subcellularLocation>
        <location evidence="9">Nucleus</location>
    </subcellularLocation>
    <subcellularLocation>
        <location evidence="9">Chromosome</location>
    </subcellularLocation>
</comment>
<gene>
    <name evidence="12" type="ORF">NAPIS_ORF01777</name>
</gene>
<dbReference type="PANTHER" id="PTHR45849">
    <property type="entry name" value="FACT COMPLEX SUBUNIT SSRP1"/>
    <property type="match status" value="1"/>
</dbReference>
<dbReference type="SMART" id="SM01287">
    <property type="entry name" value="Rtt106"/>
    <property type="match status" value="1"/>
</dbReference>
<dbReference type="Pfam" id="PF08512">
    <property type="entry name" value="Rttp106-like_middle"/>
    <property type="match status" value="1"/>
</dbReference>
<dbReference type="InterPro" id="IPR050454">
    <property type="entry name" value="RTT106/SSRP1_HistChap/FACT"/>
</dbReference>
<evidence type="ECO:0000256" key="4">
    <source>
        <dbReference type="ARBA" id="ARBA00022763"/>
    </source>
</evidence>
<reference evidence="12 13" key="1">
    <citation type="journal article" date="2013" name="BMC Genomics">
        <title>Genome sequencing and comparative genomics of honey bee microsporidia, Nosema apis reveal novel insights into host-parasite interactions.</title>
        <authorList>
            <person name="Chen Yp."/>
            <person name="Pettis J.S."/>
            <person name="Zhao Y."/>
            <person name="Liu X."/>
            <person name="Tallon L.J."/>
            <person name="Sadzewicz L.D."/>
            <person name="Li R."/>
            <person name="Zheng H."/>
            <person name="Huang S."/>
            <person name="Zhang X."/>
            <person name="Hamilton M.C."/>
            <person name="Pernal S.F."/>
            <person name="Melathopoulos A.P."/>
            <person name="Yan X."/>
            <person name="Evans J.D."/>
        </authorList>
    </citation>
    <scope>NUCLEOTIDE SEQUENCE [LARGE SCALE GENOMIC DNA]</scope>
    <source>
        <strain evidence="12 13">BRL 01</strain>
    </source>
</reference>
<keyword evidence="4 9" id="KW-0227">DNA damage</keyword>
<evidence type="ECO:0000256" key="10">
    <source>
        <dbReference type="SAM" id="MobiDB-lite"/>
    </source>
</evidence>
<feature type="region of interest" description="Disordered" evidence="10">
    <location>
        <begin position="398"/>
        <end position="417"/>
    </location>
</feature>
<sequence length="417" mass="48983">MEVLTIDNCYLKDSKIVMKLAEEGLAIKLDNNDIITIEKDKIKDIEMFRGKNGINMRIFESEIFFINGINETHIEEIIKICNDCYKLNVYLKELEIHNVVNGDLDVNGKGFIEFRNEKTILEIPLKNIEGVADIRNEISIKFDNVEVRFVTTKEAIKEINEACTSNIEEDIYTFESLTMMYPRGKNNFKLYKDYFRIIGYSYDHKIYYRNVKEIFYLEKSYIFEKETYVLFSLENALRQGLTKYFLIVLSFNNEEIDCEIEDSRLKKRYTGLFSDVFVEIFKTLTNTEVIRSRFTTNDKMRGLKCTFKAYEGQIYPLDGCLIFLPRSLRINIKDIHSVEFSRINVSSLQAKTFDMTISTDINYAFNGLYKEDFGILEKYFTENNIPIRSEVFDEVISSDEEEEDLSDDGFIVSEDDE</sequence>
<evidence type="ECO:0000313" key="12">
    <source>
        <dbReference type="EMBL" id="EQB60654.1"/>
    </source>
</evidence>
<evidence type="ECO:0000256" key="5">
    <source>
        <dbReference type="ARBA" id="ARBA00023015"/>
    </source>
</evidence>
<evidence type="ECO:0000256" key="9">
    <source>
        <dbReference type="RuleBase" id="RU364013"/>
    </source>
</evidence>
<comment type="similarity">
    <text evidence="1 9">Belongs to the SSRP1 family.</text>
</comment>
<dbReference type="GO" id="GO:0042393">
    <property type="term" value="F:histone binding"/>
    <property type="evidence" value="ECO:0007669"/>
    <property type="project" value="TreeGrafter"/>
</dbReference>
<dbReference type="InterPro" id="IPR011993">
    <property type="entry name" value="PH-like_dom_sf"/>
</dbReference>
<dbReference type="GO" id="GO:0003677">
    <property type="term" value="F:DNA binding"/>
    <property type="evidence" value="ECO:0007669"/>
    <property type="project" value="InterPro"/>
</dbReference>
<proteinExistence type="inferred from homology"/>
<keyword evidence="7 9" id="KW-0234">DNA repair</keyword>
<evidence type="ECO:0000256" key="1">
    <source>
        <dbReference type="ARBA" id="ARBA00010060"/>
    </source>
</evidence>
<dbReference type="VEuPathDB" id="MicrosporidiaDB:NAPIS_ORF01777"/>
<dbReference type="EMBL" id="KE647263">
    <property type="protein sequence ID" value="EQB60654.1"/>
    <property type="molecule type" value="Genomic_DNA"/>
</dbReference>
<keyword evidence="3 9" id="KW-0235">DNA replication</keyword>
<dbReference type="InterPro" id="IPR000969">
    <property type="entry name" value="SSRP1/POB3"/>
</dbReference>
<protein>
    <recommendedName>
        <fullName evidence="9">FACT complex subunit POB3</fullName>
    </recommendedName>
</protein>
<organism evidence="12 13">
    <name type="scientific">Vairimorpha apis BRL 01</name>
    <dbReference type="NCBI Taxonomy" id="1037528"/>
    <lineage>
        <taxon>Eukaryota</taxon>
        <taxon>Fungi</taxon>
        <taxon>Fungi incertae sedis</taxon>
        <taxon>Microsporidia</taxon>
        <taxon>Nosematidae</taxon>
        <taxon>Vairimorpha</taxon>
    </lineage>
</organism>
<evidence type="ECO:0000313" key="13">
    <source>
        <dbReference type="Proteomes" id="UP000053780"/>
    </source>
</evidence>
<evidence type="ECO:0000256" key="6">
    <source>
        <dbReference type="ARBA" id="ARBA00023163"/>
    </source>
</evidence>
<dbReference type="Gene3D" id="2.30.29.30">
    <property type="entry name" value="Pleckstrin-homology domain (PH domain)/Phosphotyrosine-binding domain (PTB)"/>
    <property type="match status" value="2"/>
</dbReference>
<dbReference type="Pfam" id="PF21103">
    <property type="entry name" value="PH1_SSRP1-like"/>
    <property type="match status" value="1"/>
</dbReference>
<dbReference type="AlphaFoldDB" id="T0L817"/>
<dbReference type="GO" id="GO:0006281">
    <property type="term" value="P:DNA repair"/>
    <property type="evidence" value="ECO:0007669"/>
    <property type="project" value="UniProtKB-KW"/>
</dbReference>
<dbReference type="Proteomes" id="UP000053780">
    <property type="component" value="Unassembled WGS sequence"/>
</dbReference>
<keyword evidence="8 9" id="KW-0539">Nucleus</keyword>
<evidence type="ECO:0000256" key="3">
    <source>
        <dbReference type="ARBA" id="ARBA00022705"/>
    </source>
</evidence>
<evidence type="ECO:0000256" key="7">
    <source>
        <dbReference type="ARBA" id="ARBA00023204"/>
    </source>
</evidence>
<dbReference type="Gene3D" id="2.30.29.150">
    <property type="match status" value="1"/>
</dbReference>
<evidence type="ECO:0000259" key="11">
    <source>
        <dbReference type="SMART" id="SM01287"/>
    </source>
</evidence>